<keyword evidence="1 8" id="KW-0963">Cytoplasm</keyword>
<name>A0ABS0HVJ6_9HYPH</name>
<keyword evidence="2 8" id="KW-0808">Transferase</keyword>
<comment type="catalytic activity">
    <reaction evidence="8">
        <text>Mo-molybdopterin + GTP + H(+) = Mo-molybdopterin guanine dinucleotide + diphosphate</text>
        <dbReference type="Rhea" id="RHEA:34243"/>
        <dbReference type="ChEBI" id="CHEBI:15378"/>
        <dbReference type="ChEBI" id="CHEBI:33019"/>
        <dbReference type="ChEBI" id="CHEBI:37565"/>
        <dbReference type="ChEBI" id="CHEBI:71302"/>
        <dbReference type="ChEBI" id="CHEBI:71310"/>
        <dbReference type="EC" id="2.7.7.77"/>
    </reaction>
</comment>
<protein>
    <recommendedName>
        <fullName evidence="8">Molybdenum cofactor guanylyltransferase</fullName>
        <shortName evidence="8">MoCo guanylyltransferase</shortName>
        <ecNumber evidence="8">2.7.7.77</ecNumber>
    </recommendedName>
    <alternativeName>
        <fullName evidence="8">GTP:molybdopterin guanylyltransferase</fullName>
    </alternativeName>
    <alternativeName>
        <fullName evidence="8">Mo-MPT guanylyltransferase</fullName>
    </alternativeName>
    <alternativeName>
        <fullName evidence="8">Molybdopterin guanylyltransferase</fullName>
    </alternativeName>
    <alternativeName>
        <fullName evidence="8">Molybdopterin-guanine dinucleotide synthase</fullName>
        <shortName evidence="8">MGD synthase</shortName>
    </alternativeName>
</protein>
<keyword evidence="5 8" id="KW-0460">Magnesium</keyword>
<feature type="binding site" evidence="8">
    <location>
        <position position="53"/>
    </location>
    <ligand>
        <name>GTP</name>
        <dbReference type="ChEBI" id="CHEBI:37565"/>
    </ligand>
</feature>
<dbReference type="Pfam" id="PF12804">
    <property type="entry name" value="NTP_transf_3"/>
    <property type="match status" value="1"/>
</dbReference>
<feature type="binding site" evidence="8">
    <location>
        <position position="106"/>
    </location>
    <ligand>
        <name>Mg(2+)</name>
        <dbReference type="ChEBI" id="CHEBI:18420"/>
    </ligand>
</feature>
<dbReference type="HAMAP" id="MF_00316">
    <property type="entry name" value="MobA"/>
    <property type="match status" value="1"/>
</dbReference>
<proteinExistence type="inferred from homology"/>
<reference evidence="10 11" key="1">
    <citation type="submission" date="2020-11" db="EMBL/GenBank/DDBJ databases">
        <authorList>
            <person name="Kim M.K."/>
        </authorList>
    </citation>
    <scope>NUCLEOTIDE SEQUENCE [LARGE SCALE GENOMIC DNA]</scope>
    <source>
        <strain evidence="10 11">BT290</strain>
    </source>
</reference>
<comment type="function">
    <text evidence="8">Transfers a GMP moiety from GTP to Mo-molybdopterin (Mo-MPT) cofactor (Moco or molybdenum cofactor) to form Mo-molybdopterin guanine dinucleotide (Mo-MGD) cofactor.</text>
</comment>
<evidence type="ECO:0000256" key="3">
    <source>
        <dbReference type="ARBA" id="ARBA00022723"/>
    </source>
</evidence>
<evidence type="ECO:0000313" key="11">
    <source>
        <dbReference type="Proteomes" id="UP000611708"/>
    </source>
</evidence>
<dbReference type="Gene3D" id="3.90.550.10">
    <property type="entry name" value="Spore Coat Polysaccharide Biosynthesis Protein SpsA, Chain A"/>
    <property type="match status" value="1"/>
</dbReference>
<evidence type="ECO:0000313" key="10">
    <source>
        <dbReference type="EMBL" id="MBF9197192.1"/>
    </source>
</evidence>
<keyword evidence="7 8" id="KW-0501">Molybdenum cofactor biosynthesis</keyword>
<keyword evidence="11" id="KW-1185">Reference proteome</keyword>
<dbReference type="NCBIfam" id="TIGR02665">
    <property type="entry name" value="molyb_mobA"/>
    <property type="match status" value="1"/>
</dbReference>
<keyword evidence="3 8" id="KW-0479">Metal-binding</keyword>
<comment type="domain">
    <text evidence="8">The N-terminal domain determines nucleotide recognition and specific binding, while the C-terminal domain determines the specific binding to the target protein.</text>
</comment>
<dbReference type="EC" id="2.7.7.77" evidence="8"/>
<evidence type="ECO:0000256" key="5">
    <source>
        <dbReference type="ARBA" id="ARBA00022842"/>
    </source>
</evidence>
<feature type="binding site" evidence="8">
    <location>
        <position position="71"/>
    </location>
    <ligand>
        <name>GTP</name>
        <dbReference type="ChEBI" id="CHEBI:37565"/>
    </ligand>
</feature>
<evidence type="ECO:0000256" key="4">
    <source>
        <dbReference type="ARBA" id="ARBA00022741"/>
    </source>
</evidence>
<feature type="domain" description="MobA-like NTP transferase" evidence="9">
    <location>
        <begin position="9"/>
        <end position="168"/>
    </location>
</feature>
<evidence type="ECO:0000256" key="2">
    <source>
        <dbReference type="ARBA" id="ARBA00022679"/>
    </source>
</evidence>
<sequence length="212" mass="22961">MSLPPPPLGAILAGGLSRRMGGSDKALLPLAGRPLVERVIERLRPQCDSVILNANGDSSRFNRMPFPVIPDSIPDHPGPLAGILAALDWSAAHRPDLAWVVSAPADTPFIPHDLVLRLHEACVVTRKPIACAASGSQVHFAVGLWPISMRHDLRQALVNQGVRSIRDWTSHHGLAEASWPVESIDPFFNINTPEDSRRAEILAQQEGLNDGT</sequence>
<evidence type="ECO:0000256" key="6">
    <source>
        <dbReference type="ARBA" id="ARBA00023134"/>
    </source>
</evidence>
<comment type="cofactor">
    <cofactor evidence="8">
        <name>Mg(2+)</name>
        <dbReference type="ChEBI" id="CHEBI:18420"/>
    </cofactor>
</comment>
<accession>A0ABS0HVJ6</accession>
<dbReference type="Proteomes" id="UP000611708">
    <property type="component" value="Unassembled WGS sequence"/>
</dbReference>
<comment type="subcellular location">
    <subcellularLocation>
        <location evidence="8">Cytoplasm</location>
    </subcellularLocation>
</comment>
<evidence type="ECO:0000256" key="7">
    <source>
        <dbReference type="ARBA" id="ARBA00023150"/>
    </source>
</evidence>
<dbReference type="PANTHER" id="PTHR19136:SF81">
    <property type="entry name" value="MOLYBDENUM COFACTOR GUANYLYLTRANSFERASE"/>
    <property type="match status" value="1"/>
</dbReference>
<feature type="binding site" evidence="8">
    <location>
        <position position="106"/>
    </location>
    <ligand>
        <name>GTP</name>
        <dbReference type="ChEBI" id="CHEBI:37565"/>
    </ligand>
</feature>
<comment type="similarity">
    <text evidence="8">Belongs to the MobA family.</text>
</comment>
<dbReference type="CDD" id="cd02503">
    <property type="entry name" value="MobA"/>
    <property type="match status" value="1"/>
</dbReference>
<dbReference type="SUPFAM" id="SSF53448">
    <property type="entry name" value="Nucleotide-diphospho-sugar transferases"/>
    <property type="match status" value="1"/>
</dbReference>
<comment type="subunit">
    <text evidence="8">Monomer.</text>
</comment>
<feature type="binding site" evidence="8">
    <location>
        <begin position="12"/>
        <end position="14"/>
    </location>
    <ligand>
        <name>GTP</name>
        <dbReference type="ChEBI" id="CHEBI:37565"/>
    </ligand>
</feature>
<dbReference type="GO" id="GO:0016779">
    <property type="term" value="F:nucleotidyltransferase activity"/>
    <property type="evidence" value="ECO:0007669"/>
    <property type="project" value="UniProtKB-KW"/>
</dbReference>
<dbReference type="InterPro" id="IPR025877">
    <property type="entry name" value="MobA-like_NTP_Trfase"/>
</dbReference>
<evidence type="ECO:0000259" key="9">
    <source>
        <dbReference type="Pfam" id="PF12804"/>
    </source>
</evidence>
<organism evidence="10 11">
    <name type="scientific">Microvirga terrestris</name>
    <dbReference type="NCBI Taxonomy" id="2791024"/>
    <lineage>
        <taxon>Bacteria</taxon>
        <taxon>Pseudomonadati</taxon>
        <taxon>Pseudomonadota</taxon>
        <taxon>Alphaproteobacteria</taxon>
        <taxon>Hyphomicrobiales</taxon>
        <taxon>Methylobacteriaceae</taxon>
        <taxon>Microvirga</taxon>
    </lineage>
</organism>
<dbReference type="InterPro" id="IPR029044">
    <property type="entry name" value="Nucleotide-diphossugar_trans"/>
</dbReference>
<keyword evidence="6 8" id="KW-0342">GTP-binding</keyword>
<keyword evidence="4 8" id="KW-0547">Nucleotide-binding</keyword>
<dbReference type="InterPro" id="IPR013482">
    <property type="entry name" value="Molybde_CF_guanTrfase"/>
</dbReference>
<dbReference type="PANTHER" id="PTHR19136">
    <property type="entry name" value="MOLYBDENUM COFACTOR GUANYLYLTRANSFERASE"/>
    <property type="match status" value="1"/>
</dbReference>
<evidence type="ECO:0000256" key="1">
    <source>
        <dbReference type="ARBA" id="ARBA00022490"/>
    </source>
</evidence>
<comment type="caution">
    <text evidence="10">The sequence shown here is derived from an EMBL/GenBank/DDBJ whole genome shotgun (WGS) entry which is preliminary data.</text>
</comment>
<dbReference type="RefSeq" id="WP_196264546.1">
    <property type="nucleotide sequence ID" value="NZ_JADQDN010000006.1"/>
</dbReference>
<gene>
    <name evidence="8 10" type="primary">mobA</name>
    <name evidence="10" type="ORF">I2H36_14190</name>
</gene>
<keyword evidence="10" id="KW-0548">Nucleotidyltransferase</keyword>
<dbReference type="EMBL" id="JADQDN010000006">
    <property type="protein sequence ID" value="MBF9197192.1"/>
    <property type="molecule type" value="Genomic_DNA"/>
</dbReference>
<feature type="binding site" evidence="8">
    <location>
        <position position="25"/>
    </location>
    <ligand>
        <name>GTP</name>
        <dbReference type="ChEBI" id="CHEBI:37565"/>
    </ligand>
</feature>
<evidence type="ECO:0000256" key="8">
    <source>
        <dbReference type="HAMAP-Rule" id="MF_00316"/>
    </source>
</evidence>